<organism evidence="2 3">
    <name type="scientific">Sebaldella termitidis (strain ATCC 33386 / NCTC 11300)</name>
    <dbReference type="NCBI Taxonomy" id="526218"/>
    <lineage>
        <taxon>Bacteria</taxon>
        <taxon>Fusobacteriati</taxon>
        <taxon>Fusobacteriota</taxon>
        <taxon>Fusobacteriia</taxon>
        <taxon>Fusobacteriales</taxon>
        <taxon>Leptotrichiaceae</taxon>
        <taxon>Sebaldella</taxon>
    </lineage>
</organism>
<feature type="transmembrane region" description="Helical" evidence="1">
    <location>
        <begin position="178"/>
        <end position="198"/>
    </location>
</feature>
<dbReference type="STRING" id="526218.Sterm_0313"/>
<protein>
    <recommendedName>
        <fullName evidence="4">DUF1275 domain-containing protein</fullName>
    </recommendedName>
</protein>
<dbReference type="KEGG" id="str:Sterm_0313"/>
<dbReference type="EMBL" id="CP001739">
    <property type="protein sequence ID" value="ACZ07197.1"/>
    <property type="molecule type" value="Genomic_DNA"/>
</dbReference>
<feature type="transmembrane region" description="Helical" evidence="1">
    <location>
        <begin position="64"/>
        <end position="84"/>
    </location>
</feature>
<keyword evidence="1" id="KW-0472">Membrane</keyword>
<dbReference type="Pfam" id="PF06912">
    <property type="entry name" value="DUF1275"/>
    <property type="match status" value="1"/>
</dbReference>
<evidence type="ECO:0000313" key="2">
    <source>
        <dbReference type="EMBL" id="ACZ07197.1"/>
    </source>
</evidence>
<dbReference type="HOGENOM" id="CLU_079303_0_0_0"/>
<keyword evidence="1" id="KW-1133">Transmembrane helix</keyword>
<feature type="transmembrane region" description="Helical" evidence="1">
    <location>
        <begin position="96"/>
        <end position="113"/>
    </location>
</feature>
<dbReference type="Proteomes" id="UP000000845">
    <property type="component" value="Chromosome"/>
</dbReference>
<reference evidence="2 3" key="2">
    <citation type="journal article" date="2010" name="Stand. Genomic Sci.">
        <title>Complete genome sequence of Sebaldella termitidis type strain (NCTC 11300).</title>
        <authorList>
            <person name="Harmon-Smith M."/>
            <person name="Celia L."/>
            <person name="Chertkov O."/>
            <person name="Lapidus A."/>
            <person name="Copeland A."/>
            <person name="Glavina Del Rio T."/>
            <person name="Nolan M."/>
            <person name="Lucas S."/>
            <person name="Tice H."/>
            <person name="Cheng J.F."/>
            <person name="Han C."/>
            <person name="Detter J.C."/>
            <person name="Bruce D."/>
            <person name="Goodwin L."/>
            <person name="Pitluck S."/>
            <person name="Pati A."/>
            <person name="Liolios K."/>
            <person name="Ivanova N."/>
            <person name="Mavromatis K."/>
            <person name="Mikhailova N."/>
            <person name="Chen A."/>
            <person name="Palaniappan K."/>
            <person name="Land M."/>
            <person name="Hauser L."/>
            <person name="Chang Y.J."/>
            <person name="Jeffries C.D."/>
            <person name="Brettin T."/>
            <person name="Goker M."/>
            <person name="Beck B."/>
            <person name="Bristow J."/>
            <person name="Eisen J.A."/>
            <person name="Markowitz V."/>
            <person name="Hugenholtz P."/>
            <person name="Kyrpides N.C."/>
            <person name="Klenk H.P."/>
            <person name="Chen F."/>
        </authorList>
    </citation>
    <scope>NUCLEOTIDE SEQUENCE [LARGE SCALE GENOMIC DNA]</scope>
    <source>
        <strain evidence="3">ATCC 33386 / NCTC 11300</strain>
    </source>
</reference>
<feature type="transmembrane region" description="Helical" evidence="1">
    <location>
        <begin position="20"/>
        <end position="44"/>
    </location>
</feature>
<dbReference type="AlphaFoldDB" id="D1ALS9"/>
<sequence length="225" mass="25504">MFEKKFKKYKQTSDTFRIGILLSMAGGFTDAYTFVIRGNVFANAQTGNIVLLGLKLVEAKWGEAVFYLFPVSAFVLGILAAEFIRAKLKDKKRIHWRQIVILIEILVLFFSVFVPQGNYNVVVNIAISFICSLQVQSFRKVNGNLSATTMCTGNLRSGTEQLYKYIVQKDSEAKEKYMIYYGLILFFIIGAVIGALFTEILREKALFVCCGILITVFAVMFRDEM</sequence>
<feature type="transmembrane region" description="Helical" evidence="1">
    <location>
        <begin position="204"/>
        <end position="221"/>
    </location>
</feature>
<dbReference type="PANTHER" id="PTHR37314:SF4">
    <property type="entry name" value="UPF0700 TRANSMEMBRANE PROTEIN YOAK"/>
    <property type="match status" value="1"/>
</dbReference>
<dbReference type="eggNOG" id="COG3619">
    <property type="taxonomic scope" value="Bacteria"/>
</dbReference>
<keyword evidence="1" id="KW-0812">Transmembrane</keyword>
<dbReference type="InterPro" id="IPR010699">
    <property type="entry name" value="DUF1275"/>
</dbReference>
<accession>D1ALS9</accession>
<dbReference type="RefSeq" id="WP_012859796.1">
    <property type="nucleotide sequence ID" value="NC_013517.1"/>
</dbReference>
<name>D1ALS9_SEBTE</name>
<gene>
    <name evidence="2" type="ordered locus">Sterm_0313</name>
</gene>
<keyword evidence="3" id="KW-1185">Reference proteome</keyword>
<evidence type="ECO:0008006" key="4">
    <source>
        <dbReference type="Google" id="ProtNLM"/>
    </source>
</evidence>
<evidence type="ECO:0000313" key="3">
    <source>
        <dbReference type="Proteomes" id="UP000000845"/>
    </source>
</evidence>
<dbReference type="PANTHER" id="PTHR37314">
    <property type="entry name" value="SLR0142 PROTEIN"/>
    <property type="match status" value="1"/>
</dbReference>
<evidence type="ECO:0000256" key="1">
    <source>
        <dbReference type="SAM" id="Phobius"/>
    </source>
</evidence>
<reference evidence="3" key="1">
    <citation type="submission" date="2009-09" db="EMBL/GenBank/DDBJ databases">
        <title>The complete chromosome of Sebaldella termitidis ATCC 33386.</title>
        <authorList>
            <consortium name="US DOE Joint Genome Institute (JGI-PGF)"/>
            <person name="Lucas S."/>
            <person name="Copeland A."/>
            <person name="Lapidus A."/>
            <person name="Glavina del Rio T."/>
            <person name="Dalin E."/>
            <person name="Tice H."/>
            <person name="Bruce D."/>
            <person name="Goodwin L."/>
            <person name="Pitluck S."/>
            <person name="Kyrpides N."/>
            <person name="Mavromatis K."/>
            <person name="Ivanova N."/>
            <person name="Mikhailova N."/>
            <person name="Sims D."/>
            <person name="Meincke L."/>
            <person name="Brettin T."/>
            <person name="Detter J.C."/>
            <person name="Han C."/>
            <person name="Larimer F."/>
            <person name="Land M."/>
            <person name="Hauser L."/>
            <person name="Markowitz V."/>
            <person name="Cheng J.F."/>
            <person name="Hugenholtz P."/>
            <person name="Woyke T."/>
            <person name="Wu D."/>
            <person name="Eisen J.A."/>
        </authorList>
    </citation>
    <scope>NUCLEOTIDE SEQUENCE [LARGE SCALE GENOMIC DNA]</scope>
    <source>
        <strain evidence="3">ATCC 33386 / NCTC 11300</strain>
    </source>
</reference>
<proteinExistence type="predicted"/>